<reference evidence="2 3" key="1">
    <citation type="submission" date="2020-02" db="EMBL/GenBank/DDBJ databases">
        <title>Draft genome sequence of Haematococcus lacustris strain NIES-144.</title>
        <authorList>
            <person name="Morimoto D."/>
            <person name="Nakagawa S."/>
            <person name="Yoshida T."/>
            <person name="Sawayama S."/>
        </authorList>
    </citation>
    <scope>NUCLEOTIDE SEQUENCE [LARGE SCALE GENOMIC DNA]</scope>
    <source>
        <strain evidence="2 3">NIES-144</strain>
    </source>
</reference>
<dbReference type="EMBL" id="BLLF01000344">
    <property type="protein sequence ID" value="GFH10760.1"/>
    <property type="molecule type" value="Genomic_DNA"/>
</dbReference>
<evidence type="ECO:0000313" key="3">
    <source>
        <dbReference type="Proteomes" id="UP000485058"/>
    </source>
</evidence>
<evidence type="ECO:0000259" key="1">
    <source>
        <dbReference type="Pfam" id="PF16531"/>
    </source>
</evidence>
<evidence type="ECO:0000313" key="2">
    <source>
        <dbReference type="EMBL" id="GFH10760.1"/>
    </source>
</evidence>
<protein>
    <recommendedName>
        <fullName evidence="1">Spindle assembly abnormal protein 6 N-terminal domain-containing protein</fullName>
    </recommendedName>
</protein>
<comment type="caution">
    <text evidence="2">The sequence shown here is derived from an EMBL/GenBank/DDBJ whole genome shotgun (WGS) entry which is preliminary data.</text>
</comment>
<feature type="domain" description="Spindle assembly abnormal protein 6 N-terminal" evidence="1">
    <location>
        <begin position="42"/>
        <end position="173"/>
    </location>
</feature>
<proteinExistence type="predicted"/>
<dbReference type="Pfam" id="PF16531">
    <property type="entry name" value="SAS-6_N"/>
    <property type="match status" value="1"/>
</dbReference>
<name>A0A699YL23_HAELA</name>
<sequence length="213" mass="23989">MGTPGKQLPHSGVPADEGALYFSYPDIEEADPSFAVDGYQLFFEREVPVELRSASTVDIPSEVGALEAIRAKILVKGQPSNLEAVKVELSSEANLFFHYTHTMDARLFAAVQESQRLLVDFNDYPTVLLRMLHSCVREPHLQIAVLVMQPNGEARLDFIQNMEYKFVELLSCRYVASSEEMVRAQVSYRYNVVKARMQLMQARLADINAMVSP</sequence>
<dbReference type="InterPro" id="IPR038558">
    <property type="entry name" value="SAS-6_N_sf"/>
</dbReference>
<organism evidence="2 3">
    <name type="scientific">Haematococcus lacustris</name>
    <name type="common">Green alga</name>
    <name type="synonym">Haematococcus pluvialis</name>
    <dbReference type="NCBI Taxonomy" id="44745"/>
    <lineage>
        <taxon>Eukaryota</taxon>
        <taxon>Viridiplantae</taxon>
        <taxon>Chlorophyta</taxon>
        <taxon>core chlorophytes</taxon>
        <taxon>Chlorophyceae</taxon>
        <taxon>CS clade</taxon>
        <taxon>Chlamydomonadales</taxon>
        <taxon>Haematococcaceae</taxon>
        <taxon>Haematococcus</taxon>
    </lineage>
</organism>
<dbReference type="InterPro" id="IPR032396">
    <property type="entry name" value="SAS-6_N"/>
</dbReference>
<dbReference type="AlphaFoldDB" id="A0A699YL23"/>
<accession>A0A699YL23</accession>
<dbReference type="PANTHER" id="PTHR34230:SF2">
    <property type="entry name" value="SPINDLE ASSEMBLY ABNORMAL PROTEIN 6 N-TERMINAL DOMAIN-CONTAINING PROTEIN"/>
    <property type="match status" value="1"/>
</dbReference>
<keyword evidence="3" id="KW-1185">Reference proteome</keyword>
<gene>
    <name evidence="2" type="ORF">HaLaN_06133</name>
</gene>
<dbReference type="Proteomes" id="UP000485058">
    <property type="component" value="Unassembled WGS sequence"/>
</dbReference>
<dbReference type="Gene3D" id="2.170.210.20">
    <property type="entry name" value="Spindle assembly abnormal protein 6, N-terminal domain"/>
    <property type="match status" value="1"/>
</dbReference>
<dbReference type="PANTHER" id="PTHR34230">
    <property type="entry name" value="ASSEMBLY ABNORMAL PROTEIN 6, PUTATIVE-RELATED"/>
    <property type="match status" value="1"/>
</dbReference>
<dbReference type="CDD" id="cd10142">
    <property type="entry name" value="HD_SAS6_N"/>
    <property type="match status" value="1"/>
</dbReference>